<comment type="caution">
    <text evidence="2">The sequence shown here is derived from an EMBL/GenBank/DDBJ whole genome shotgun (WGS) entry which is preliminary data.</text>
</comment>
<dbReference type="InterPro" id="IPR050447">
    <property type="entry name" value="Erg6_SMT_methyltransf"/>
</dbReference>
<dbReference type="Proteomes" id="UP000597444">
    <property type="component" value="Unassembled WGS sequence"/>
</dbReference>
<dbReference type="RefSeq" id="WP_220207067.1">
    <property type="nucleotide sequence ID" value="NZ_BNJK01000001.1"/>
</dbReference>
<name>A0A8J3IW75_9CHLR</name>
<dbReference type="EMBL" id="BNJK01000001">
    <property type="protein sequence ID" value="GHO96441.1"/>
    <property type="molecule type" value="Genomic_DNA"/>
</dbReference>
<accession>A0A8J3IW75</accession>
<evidence type="ECO:0000259" key="1">
    <source>
        <dbReference type="Pfam" id="PF13847"/>
    </source>
</evidence>
<dbReference type="AlphaFoldDB" id="A0A8J3IW75"/>
<organism evidence="2 3">
    <name type="scientific">Reticulibacter mediterranei</name>
    <dbReference type="NCBI Taxonomy" id="2778369"/>
    <lineage>
        <taxon>Bacteria</taxon>
        <taxon>Bacillati</taxon>
        <taxon>Chloroflexota</taxon>
        <taxon>Ktedonobacteria</taxon>
        <taxon>Ktedonobacterales</taxon>
        <taxon>Reticulibacteraceae</taxon>
        <taxon>Reticulibacter</taxon>
    </lineage>
</organism>
<dbReference type="InterPro" id="IPR029063">
    <property type="entry name" value="SAM-dependent_MTases_sf"/>
</dbReference>
<dbReference type="CDD" id="cd02440">
    <property type="entry name" value="AdoMet_MTases"/>
    <property type="match status" value="1"/>
</dbReference>
<evidence type="ECO:0000313" key="2">
    <source>
        <dbReference type="EMBL" id="GHO96441.1"/>
    </source>
</evidence>
<evidence type="ECO:0000313" key="3">
    <source>
        <dbReference type="Proteomes" id="UP000597444"/>
    </source>
</evidence>
<keyword evidence="3" id="KW-1185">Reference proteome</keyword>
<dbReference type="InterPro" id="IPR025714">
    <property type="entry name" value="Methyltranfer_dom"/>
</dbReference>
<dbReference type="PANTHER" id="PTHR44068">
    <property type="entry name" value="ZGC:194242"/>
    <property type="match status" value="1"/>
</dbReference>
<sequence>MNSSHELPSDPIEVKMCCSTVYQSDIARFLLGDSFHPGGLQLTEHLGTVLHLAQGQRVLDIASGRGKSAIALAQRFGCQIQGIEYGTQAVQEATEAAAEAGVAHLVTFLQGDAECLPVANETFDTVICECAFCTFPDKSTAASEMWRVLKPGGRVGLSDLTRLGDVPEELRGLLLWIACIADAQPVDDYARYLTQAGFVVDLIEAHDEALYEMAQQIRGKLLGAELLVRLKKLDLPASLDFTQAKSLAKAAIAAIQMNQFGYVVMRAHKAPA</sequence>
<dbReference type="Gene3D" id="3.40.50.150">
    <property type="entry name" value="Vaccinia Virus protein VP39"/>
    <property type="match status" value="1"/>
</dbReference>
<gene>
    <name evidence="2" type="ORF">KSF_064890</name>
</gene>
<dbReference type="SUPFAM" id="SSF53335">
    <property type="entry name" value="S-adenosyl-L-methionine-dependent methyltransferases"/>
    <property type="match status" value="1"/>
</dbReference>
<feature type="domain" description="Methyltransferase" evidence="1">
    <location>
        <begin position="54"/>
        <end position="171"/>
    </location>
</feature>
<dbReference type="PANTHER" id="PTHR44068:SF11">
    <property type="entry name" value="GERANYL DIPHOSPHATE 2-C-METHYLTRANSFERASE"/>
    <property type="match status" value="1"/>
</dbReference>
<dbReference type="Pfam" id="PF13847">
    <property type="entry name" value="Methyltransf_31"/>
    <property type="match status" value="1"/>
</dbReference>
<proteinExistence type="predicted"/>
<reference evidence="2" key="1">
    <citation type="submission" date="2020-10" db="EMBL/GenBank/DDBJ databases">
        <title>Taxonomic study of unclassified bacteria belonging to the class Ktedonobacteria.</title>
        <authorList>
            <person name="Yabe S."/>
            <person name="Wang C.M."/>
            <person name="Zheng Y."/>
            <person name="Sakai Y."/>
            <person name="Cavaletti L."/>
            <person name="Monciardini P."/>
            <person name="Donadio S."/>
        </authorList>
    </citation>
    <scope>NUCLEOTIDE SEQUENCE</scope>
    <source>
        <strain evidence="2">ID150040</strain>
    </source>
</reference>
<protein>
    <recommendedName>
        <fullName evidence="1">Methyltransferase domain-containing protein</fullName>
    </recommendedName>
</protein>